<evidence type="ECO:0000313" key="6">
    <source>
        <dbReference type="EMBL" id="KAK4213562.1"/>
    </source>
</evidence>
<feature type="transmembrane region" description="Helical" evidence="5">
    <location>
        <begin position="245"/>
        <end position="265"/>
    </location>
</feature>
<comment type="caution">
    <text evidence="6">The sequence shown here is derived from an EMBL/GenBank/DDBJ whole genome shotgun (WGS) entry which is preliminary data.</text>
</comment>
<keyword evidence="7" id="KW-1185">Reference proteome</keyword>
<name>A0AAN7B831_9PEZI</name>
<gene>
    <name evidence="6" type="ORF">QBC37DRAFT_440749</name>
</gene>
<sequence length="345" mass="38733">MSGDPVPGSLFVYAPNKAAPVFFAVAFGASAVGHIWQCVRYKSFRLTGLHPVCGVLFTLGYILREIGAFNYTYSPPNLINFILSQVFIYVCPPLLELANYHVLGRIFYYVPHLAPLPPGRVLRIFGGLMGIVELLNALGVALAANPTSSQSTQKLAKYLTIVAIAIQLVIILAFGVMASIFHHRCTKTDVKSTKVFTPLRTLYASMLLIFIRCIYRLVEHTGNTNVKLKDIEALRQLSPILRYEWFFYVFEATLMLINSVLWNVWSPGRYLPQNRSLHLAADGITEVMGQEEKDDRSLVFKVLNVLTFGIFFRHRSNSDSRKRNGSGSFEELREYYPAVPGAQNA</sequence>
<keyword evidence="3 5" id="KW-1133">Transmembrane helix</keyword>
<organism evidence="6 7">
    <name type="scientific">Rhypophila decipiens</name>
    <dbReference type="NCBI Taxonomy" id="261697"/>
    <lineage>
        <taxon>Eukaryota</taxon>
        <taxon>Fungi</taxon>
        <taxon>Dikarya</taxon>
        <taxon>Ascomycota</taxon>
        <taxon>Pezizomycotina</taxon>
        <taxon>Sordariomycetes</taxon>
        <taxon>Sordariomycetidae</taxon>
        <taxon>Sordariales</taxon>
        <taxon>Naviculisporaceae</taxon>
        <taxon>Rhypophila</taxon>
    </lineage>
</organism>
<dbReference type="Pfam" id="PF04479">
    <property type="entry name" value="RTA1"/>
    <property type="match status" value="1"/>
</dbReference>
<dbReference type="Proteomes" id="UP001301769">
    <property type="component" value="Unassembled WGS sequence"/>
</dbReference>
<accession>A0AAN7B831</accession>
<feature type="transmembrane region" description="Helical" evidence="5">
    <location>
        <begin position="78"/>
        <end position="100"/>
    </location>
</feature>
<dbReference type="PANTHER" id="PTHR31465:SF34">
    <property type="entry name" value="DOMAIN PROTEIN, PUTATIVE (AFU_ORTHOLOGUE AFUA_3G00480)-RELATED"/>
    <property type="match status" value="1"/>
</dbReference>
<evidence type="ECO:0000313" key="7">
    <source>
        <dbReference type="Proteomes" id="UP001301769"/>
    </source>
</evidence>
<evidence type="ECO:0000256" key="2">
    <source>
        <dbReference type="ARBA" id="ARBA00022692"/>
    </source>
</evidence>
<feature type="transmembrane region" description="Helical" evidence="5">
    <location>
        <begin position="201"/>
        <end position="218"/>
    </location>
</feature>
<dbReference type="AlphaFoldDB" id="A0AAN7B831"/>
<evidence type="ECO:0000256" key="3">
    <source>
        <dbReference type="ARBA" id="ARBA00022989"/>
    </source>
</evidence>
<reference evidence="6" key="1">
    <citation type="journal article" date="2023" name="Mol. Phylogenet. Evol.">
        <title>Genome-scale phylogeny and comparative genomics of the fungal order Sordariales.</title>
        <authorList>
            <person name="Hensen N."/>
            <person name="Bonometti L."/>
            <person name="Westerberg I."/>
            <person name="Brannstrom I.O."/>
            <person name="Guillou S."/>
            <person name="Cros-Aarteil S."/>
            <person name="Calhoun S."/>
            <person name="Haridas S."/>
            <person name="Kuo A."/>
            <person name="Mondo S."/>
            <person name="Pangilinan J."/>
            <person name="Riley R."/>
            <person name="LaButti K."/>
            <person name="Andreopoulos B."/>
            <person name="Lipzen A."/>
            <person name="Chen C."/>
            <person name="Yan M."/>
            <person name="Daum C."/>
            <person name="Ng V."/>
            <person name="Clum A."/>
            <person name="Steindorff A."/>
            <person name="Ohm R.A."/>
            <person name="Martin F."/>
            <person name="Silar P."/>
            <person name="Natvig D.O."/>
            <person name="Lalanne C."/>
            <person name="Gautier V."/>
            <person name="Ament-Velasquez S.L."/>
            <person name="Kruys A."/>
            <person name="Hutchinson M.I."/>
            <person name="Powell A.J."/>
            <person name="Barry K."/>
            <person name="Miller A.N."/>
            <person name="Grigoriev I.V."/>
            <person name="Debuchy R."/>
            <person name="Gladieux P."/>
            <person name="Hiltunen Thoren M."/>
            <person name="Johannesson H."/>
        </authorList>
    </citation>
    <scope>NUCLEOTIDE SEQUENCE</scope>
    <source>
        <strain evidence="6">PSN293</strain>
    </source>
</reference>
<feature type="transmembrane region" description="Helical" evidence="5">
    <location>
        <begin position="156"/>
        <end position="181"/>
    </location>
</feature>
<keyword evidence="2 5" id="KW-0812">Transmembrane</keyword>
<reference evidence="6" key="2">
    <citation type="submission" date="2023-05" db="EMBL/GenBank/DDBJ databases">
        <authorList>
            <consortium name="Lawrence Berkeley National Laboratory"/>
            <person name="Steindorff A."/>
            <person name="Hensen N."/>
            <person name="Bonometti L."/>
            <person name="Westerberg I."/>
            <person name="Brannstrom I.O."/>
            <person name="Guillou S."/>
            <person name="Cros-Aarteil S."/>
            <person name="Calhoun S."/>
            <person name="Haridas S."/>
            <person name="Kuo A."/>
            <person name="Mondo S."/>
            <person name="Pangilinan J."/>
            <person name="Riley R."/>
            <person name="Labutti K."/>
            <person name="Andreopoulos B."/>
            <person name="Lipzen A."/>
            <person name="Chen C."/>
            <person name="Yanf M."/>
            <person name="Daum C."/>
            <person name="Ng V."/>
            <person name="Clum A."/>
            <person name="Ohm R."/>
            <person name="Martin F."/>
            <person name="Silar P."/>
            <person name="Natvig D."/>
            <person name="Lalanne C."/>
            <person name="Gautier V."/>
            <person name="Ament-Velasquez S.L."/>
            <person name="Kruys A."/>
            <person name="Hutchinson M.I."/>
            <person name="Powell A.J."/>
            <person name="Barry K."/>
            <person name="Miller A.N."/>
            <person name="Grigoriev I.V."/>
            <person name="Debuchy R."/>
            <person name="Gladieux P."/>
            <person name="Thoren M.H."/>
            <person name="Johannesson H."/>
        </authorList>
    </citation>
    <scope>NUCLEOTIDE SEQUENCE</scope>
    <source>
        <strain evidence="6">PSN293</strain>
    </source>
</reference>
<dbReference type="EMBL" id="MU858107">
    <property type="protein sequence ID" value="KAK4213562.1"/>
    <property type="molecule type" value="Genomic_DNA"/>
</dbReference>
<proteinExistence type="predicted"/>
<evidence type="ECO:0008006" key="8">
    <source>
        <dbReference type="Google" id="ProtNLM"/>
    </source>
</evidence>
<evidence type="ECO:0000256" key="4">
    <source>
        <dbReference type="ARBA" id="ARBA00023136"/>
    </source>
</evidence>
<dbReference type="InterPro" id="IPR007568">
    <property type="entry name" value="RTA1"/>
</dbReference>
<evidence type="ECO:0000256" key="5">
    <source>
        <dbReference type="SAM" id="Phobius"/>
    </source>
</evidence>
<keyword evidence="4 5" id="KW-0472">Membrane</keyword>
<feature type="transmembrane region" description="Helical" evidence="5">
    <location>
        <begin position="121"/>
        <end position="144"/>
    </location>
</feature>
<dbReference type="PANTHER" id="PTHR31465">
    <property type="entry name" value="PROTEIN RTA1-RELATED"/>
    <property type="match status" value="1"/>
</dbReference>
<feature type="transmembrane region" description="Helical" evidence="5">
    <location>
        <begin position="20"/>
        <end position="39"/>
    </location>
</feature>
<dbReference type="GO" id="GO:0016020">
    <property type="term" value="C:membrane"/>
    <property type="evidence" value="ECO:0007669"/>
    <property type="project" value="UniProtKB-SubCell"/>
</dbReference>
<evidence type="ECO:0000256" key="1">
    <source>
        <dbReference type="ARBA" id="ARBA00004141"/>
    </source>
</evidence>
<protein>
    <recommendedName>
        <fullName evidence="8">RTA1 domain-containing protein</fullName>
    </recommendedName>
</protein>
<feature type="transmembrane region" description="Helical" evidence="5">
    <location>
        <begin position="46"/>
        <end position="63"/>
    </location>
</feature>
<comment type="subcellular location">
    <subcellularLocation>
        <location evidence="1">Membrane</location>
        <topology evidence="1">Multi-pass membrane protein</topology>
    </subcellularLocation>
</comment>